<dbReference type="STRING" id="6186.A0A183KVQ2"/>
<comment type="subcellular location">
    <subcellularLocation>
        <location evidence="1 9">Nucleus</location>
    </subcellularLocation>
</comment>
<protein>
    <recommendedName>
        <fullName evidence="3 9">Mediator of RNA polymerase II transcription subunit 13</fullName>
    </recommendedName>
</protein>
<accession>A0A183KVQ2</accession>
<evidence type="ECO:0000256" key="10">
    <source>
        <dbReference type="SAM" id="MobiDB-lite"/>
    </source>
</evidence>
<dbReference type="Proteomes" id="UP000279833">
    <property type="component" value="Unassembled WGS sequence"/>
</dbReference>
<dbReference type="InterPro" id="IPR009401">
    <property type="entry name" value="Med13_C"/>
</dbReference>
<feature type="region of interest" description="Disordered" evidence="10">
    <location>
        <begin position="467"/>
        <end position="490"/>
    </location>
</feature>
<dbReference type="GO" id="GO:0016592">
    <property type="term" value="C:mediator complex"/>
    <property type="evidence" value="ECO:0007669"/>
    <property type="project" value="InterPro"/>
</dbReference>
<comment type="function">
    <text evidence="9">Component of the Mediator complex, a coactivator involved in regulated transcription of nearly all RNA polymerase II-dependent genes. Mediator functions as a bridge to convey information from gene-specific regulatory proteins to the basal RNA polymerase II transcription machinery. Mediator is recruited to promoters by direct interactions with regulatory proteins and serves as a scaffold for the assembly of a functional preinitiation complex with RNA polymerase II and the general transcription factors.</text>
</comment>
<keyword evidence="13" id="KW-1185">Reference proteome</keyword>
<proteinExistence type="inferred from homology"/>
<comment type="subunit">
    <text evidence="9">Component of the Mediator complex.</text>
</comment>
<evidence type="ECO:0000313" key="14">
    <source>
        <dbReference type="WBParaSite" id="SCUD_0001914801-mRNA-1"/>
    </source>
</evidence>
<feature type="domain" description="Mediator complex subunit Med13 C-terminal" evidence="11">
    <location>
        <begin position="12"/>
        <end position="246"/>
    </location>
</feature>
<dbReference type="GO" id="GO:0045944">
    <property type="term" value="P:positive regulation of transcription by RNA polymerase II"/>
    <property type="evidence" value="ECO:0007669"/>
    <property type="project" value="TreeGrafter"/>
</dbReference>
<sequence>MNSRDVLSQLDISSEPIDRSSVLFVAYCLSQDQQWLLATFTDEQGGLLDHTLINIRVPTRYFTEIENQRFQPTESNKHILSPRRIGLARLWDYIINLISQTANAWRLVVGRIGRLGQGELKGWNGLLGRKSLQDVNKFFRERCTACSISSCVPSHSSSINNGSKPMLNLVNSFTGASSCTHELPSLISACLVSLEPQSTFRVYPGFANASPLAMRMMSLLGTPTTSTETPSATHILVFPTSTSASGVSEHEPSGLAEVIYGMGSDDMNVFDWLLPNDPGLDDLVPPNGSTAEMLADFGNPSELNFGLSDLGPPVCVSGVNDGTGKSSNGRLGDSSDVLHGHNEYAVGFHDNRGHGCSDVMGLRGLDSGLLDLGPNHVSNGGYLSEHSFGHAINPLNTMPFGIHDPTDEVGSLMQQPLAMGYYISTASAGPLPSWFWIACPHSKFQYPVCLKSALHLQTTLVGVDDAAAAAPPPTGGSSGPGVGPSSTRPGHLLDSSSTCDVLRYVLETYNALSWLTIDPTTNDRRTCLPIHILSLSQIYQAFEAFT</sequence>
<evidence type="ECO:0000256" key="4">
    <source>
        <dbReference type="ARBA" id="ARBA00022491"/>
    </source>
</evidence>
<keyword evidence="5 9" id="KW-0805">Transcription regulation</keyword>
<evidence type="ECO:0000256" key="2">
    <source>
        <dbReference type="ARBA" id="ARBA00009354"/>
    </source>
</evidence>
<evidence type="ECO:0000256" key="5">
    <source>
        <dbReference type="ARBA" id="ARBA00023015"/>
    </source>
</evidence>
<dbReference type="EMBL" id="UZAK01042019">
    <property type="protein sequence ID" value="VDP68155.1"/>
    <property type="molecule type" value="Genomic_DNA"/>
</dbReference>
<evidence type="ECO:0000313" key="12">
    <source>
        <dbReference type="EMBL" id="VDP68155.1"/>
    </source>
</evidence>
<keyword evidence="6 9" id="KW-0010">Activator</keyword>
<dbReference type="Pfam" id="PF06333">
    <property type="entry name" value="Med13_C"/>
    <property type="match status" value="2"/>
</dbReference>
<evidence type="ECO:0000256" key="1">
    <source>
        <dbReference type="ARBA" id="ARBA00004123"/>
    </source>
</evidence>
<evidence type="ECO:0000256" key="9">
    <source>
        <dbReference type="RuleBase" id="RU364134"/>
    </source>
</evidence>
<dbReference type="GO" id="GO:0003713">
    <property type="term" value="F:transcription coactivator activity"/>
    <property type="evidence" value="ECO:0007669"/>
    <property type="project" value="TreeGrafter"/>
</dbReference>
<evidence type="ECO:0000313" key="13">
    <source>
        <dbReference type="Proteomes" id="UP000279833"/>
    </source>
</evidence>
<reference evidence="14" key="1">
    <citation type="submission" date="2016-06" db="UniProtKB">
        <authorList>
            <consortium name="WormBaseParasite"/>
        </authorList>
    </citation>
    <scope>IDENTIFICATION</scope>
</reference>
<organism evidence="14">
    <name type="scientific">Schistosoma curassoni</name>
    <dbReference type="NCBI Taxonomy" id="6186"/>
    <lineage>
        <taxon>Eukaryota</taxon>
        <taxon>Metazoa</taxon>
        <taxon>Spiralia</taxon>
        <taxon>Lophotrochozoa</taxon>
        <taxon>Platyhelminthes</taxon>
        <taxon>Trematoda</taxon>
        <taxon>Digenea</taxon>
        <taxon>Strigeidida</taxon>
        <taxon>Schistosomatoidea</taxon>
        <taxon>Schistosomatidae</taxon>
        <taxon>Schistosoma</taxon>
    </lineage>
</organism>
<keyword evidence="8 9" id="KW-0539">Nucleus</keyword>
<evidence type="ECO:0000259" key="11">
    <source>
        <dbReference type="Pfam" id="PF06333"/>
    </source>
</evidence>
<evidence type="ECO:0000256" key="7">
    <source>
        <dbReference type="ARBA" id="ARBA00023163"/>
    </source>
</evidence>
<keyword evidence="4 9" id="KW-0678">Repressor</keyword>
<comment type="similarity">
    <text evidence="2 9">Belongs to the Mediator complex subunit 13 family.</text>
</comment>
<dbReference type="PANTHER" id="PTHR48249">
    <property type="entry name" value="MEDIATOR OF RNA POLYMERASE II TRANSCRIPTION SUBUNIT 13"/>
    <property type="match status" value="1"/>
</dbReference>
<dbReference type="InterPro" id="IPR051139">
    <property type="entry name" value="Mediator_complx_sub13"/>
</dbReference>
<dbReference type="WBParaSite" id="SCUD_0001914801-mRNA-1">
    <property type="protein sequence ID" value="SCUD_0001914801-mRNA-1"/>
    <property type="gene ID" value="SCUD_0001914801"/>
</dbReference>
<feature type="domain" description="Mediator complex subunit Med13 C-terminal" evidence="11">
    <location>
        <begin position="403"/>
        <end position="533"/>
    </location>
</feature>
<gene>
    <name evidence="12" type="ORF">SCUD_LOCUS19145</name>
</gene>
<evidence type="ECO:0000256" key="3">
    <source>
        <dbReference type="ARBA" id="ARBA00019618"/>
    </source>
</evidence>
<dbReference type="AlphaFoldDB" id="A0A183KVQ2"/>
<reference evidence="12 13" key="2">
    <citation type="submission" date="2018-11" db="EMBL/GenBank/DDBJ databases">
        <authorList>
            <consortium name="Pathogen Informatics"/>
        </authorList>
    </citation>
    <scope>NUCLEOTIDE SEQUENCE [LARGE SCALE GENOMIC DNA]</scope>
    <source>
        <strain evidence="12">Dakar</strain>
        <strain evidence="13">Dakar, Senegal</strain>
    </source>
</reference>
<dbReference type="PANTHER" id="PTHR48249:SF3">
    <property type="entry name" value="MEDIATOR OF RNA POLYMERASE II TRANSCRIPTION SUBUNIT 13"/>
    <property type="match status" value="1"/>
</dbReference>
<keyword evidence="7 9" id="KW-0804">Transcription</keyword>
<evidence type="ECO:0000256" key="6">
    <source>
        <dbReference type="ARBA" id="ARBA00023159"/>
    </source>
</evidence>
<evidence type="ECO:0000256" key="8">
    <source>
        <dbReference type="ARBA" id="ARBA00023242"/>
    </source>
</evidence>
<name>A0A183KVQ2_9TREM</name>